<dbReference type="Proteomes" id="UP001054945">
    <property type="component" value="Unassembled WGS sequence"/>
</dbReference>
<comment type="caution">
    <text evidence="1">The sequence shown here is derived from an EMBL/GenBank/DDBJ whole genome shotgun (WGS) entry which is preliminary data.</text>
</comment>
<evidence type="ECO:0000313" key="1">
    <source>
        <dbReference type="EMBL" id="GIY84683.1"/>
    </source>
</evidence>
<accession>A0AAV4WQW4</accession>
<proteinExistence type="predicted"/>
<dbReference type="EMBL" id="BPLR01016544">
    <property type="protein sequence ID" value="GIY84683.1"/>
    <property type="molecule type" value="Genomic_DNA"/>
</dbReference>
<dbReference type="AlphaFoldDB" id="A0AAV4WQW4"/>
<reference evidence="1 2" key="1">
    <citation type="submission" date="2021-06" db="EMBL/GenBank/DDBJ databases">
        <title>Caerostris extrusa draft genome.</title>
        <authorList>
            <person name="Kono N."/>
            <person name="Arakawa K."/>
        </authorList>
    </citation>
    <scope>NUCLEOTIDE SEQUENCE [LARGE SCALE GENOMIC DNA]</scope>
</reference>
<keyword evidence="2" id="KW-1185">Reference proteome</keyword>
<protein>
    <submittedName>
        <fullName evidence="1">Uncharacterized protein</fullName>
    </submittedName>
</protein>
<organism evidence="1 2">
    <name type="scientific">Caerostris extrusa</name>
    <name type="common">Bark spider</name>
    <name type="synonym">Caerostris bankana</name>
    <dbReference type="NCBI Taxonomy" id="172846"/>
    <lineage>
        <taxon>Eukaryota</taxon>
        <taxon>Metazoa</taxon>
        <taxon>Ecdysozoa</taxon>
        <taxon>Arthropoda</taxon>
        <taxon>Chelicerata</taxon>
        <taxon>Arachnida</taxon>
        <taxon>Araneae</taxon>
        <taxon>Araneomorphae</taxon>
        <taxon>Entelegynae</taxon>
        <taxon>Araneoidea</taxon>
        <taxon>Araneidae</taxon>
        <taxon>Caerostris</taxon>
    </lineage>
</organism>
<name>A0AAV4WQW4_CAEEX</name>
<sequence length="176" mass="21116">MRLLRANLYVVLTHPRHILFPKSHRFEFREEFQMDFRFLLPILSFPYVMHYFHEHASKSRQGDMHHDFSFFLLSAQLTRKERMIIQANHSKNRNSRLEVRSNSLHFPPKSSGTYFSFEEGFGFEISWDRERDYFTRGFGGHATSAECTMCRRAIFLRRKRLVCKRAFLGMKGLRIS</sequence>
<evidence type="ECO:0000313" key="2">
    <source>
        <dbReference type="Proteomes" id="UP001054945"/>
    </source>
</evidence>
<gene>
    <name evidence="1" type="ORF">CEXT_233311</name>
</gene>